<dbReference type="InterPro" id="IPR036890">
    <property type="entry name" value="HATPase_C_sf"/>
</dbReference>
<evidence type="ECO:0000259" key="1">
    <source>
        <dbReference type="Pfam" id="PF10090"/>
    </source>
</evidence>
<organism evidence="2 3">
    <name type="scientific">Terricaulis silvestris</name>
    <dbReference type="NCBI Taxonomy" id="2686094"/>
    <lineage>
        <taxon>Bacteria</taxon>
        <taxon>Pseudomonadati</taxon>
        <taxon>Pseudomonadota</taxon>
        <taxon>Alphaproteobacteria</taxon>
        <taxon>Caulobacterales</taxon>
        <taxon>Caulobacteraceae</taxon>
        <taxon>Terricaulis</taxon>
    </lineage>
</organism>
<dbReference type="EMBL" id="CP047045">
    <property type="protein sequence ID" value="QGZ93990.1"/>
    <property type="molecule type" value="Genomic_DNA"/>
</dbReference>
<keyword evidence="3" id="KW-1185">Reference proteome</keyword>
<dbReference type="Gene3D" id="3.30.565.10">
    <property type="entry name" value="Histidine kinase-like ATPase, C-terminal domain"/>
    <property type="match status" value="1"/>
</dbReference>
<evidence type="ECO:0000313" key="2">
    <source>
        <dbReference type="EMBL" id="QGZ93990.1"/>
    </source>
</evidence>
<feature type="domain" description="Histidine phosphotransferase ChpT C-terminal" evidence="1">
    <location>
        <begin position="103"/>
        <end position="220"/>
    </location>
</feature>
<reference evidence="3" key="1">
    <citation type="submission" date="2019-12" db="EMBL/GenBank/DDBJ databases">
        <title>Complete genome of Terracaulis silvestris 0127_4.</title>
        <authorList>
            <person name="Vieira S."/>
            <person name="Riedel T."/>
            <person name="Sproer C."/>
            <person name="Pascual J."/>
            <person name="Boedeker C."/>
            <person name="Overmann J."/>
        </authorList>
    </citation>
    <scope>NUCLEOTIDE SEQUENCE [LARGE SCALE GENOMIC DNA]</scope>
    <source>
        <strain evidence="3">0127_4</strain>
    </source>
</reference>
<sequence>MGLNPLHRDRIIYGLSFPVVERAMIENTKLTALVASRICHDMVEPMSAIIQGLEMIKSEGGKPPDPDALSLLDNGVGKAWAKLEFFRFAMAGAMAEGDSELEEGHAVAEKLYSVLKPELKWNAPPVAMPRPAVRVIVNLLLIANECLPRGGTVEITAEKHGDGGEVIVTAKGPRAKLKDTTAAALKGDAGELSGHTIQPTLTSLLAKQGGVELSAHQSEEQVQFIARSAAFKL</sequence>
<dbReference type="KEGG" id="tsv:DSM104635_00806"/>
<proteinExistence type="predicted"/>
<evidence type="ECO:0000313" key="3">
    <source>
        <dbReference type="Proteomes" id="UP000431269"/>
    </source>
</evidence>
<dbReference type="Gene3D" id="1.10.287.130">
    <property type="match status" value="1"/>
</dbReference>
<accession>A0A6I6MGX9</accession>
<dbReference type="AlphaFoldDB" id="A0A6I6MGX9"/>
<gene>
    <name evidence="2" type="ORF">DSM104635_00806</name>
</gene>
<dbReference type="Proteomes" id="UP000431269">
    <property type="component" value="Chromosome"/>
</dbReference>
<name>A0A6I6MGX9_9CAUL</name>
<dbReference type="InterPro" id="IPR018762">
    <property type="entry name" value="ChpT_C"/>
</dbReference>
<protein>
    <recommendedName>
        <fullName evidence="1">Histidine phosphotransferase ChpT C-terminal domain-containing protein</fullName>
    </recommendedName>
</protein>
<dbReference type="Pfam" id="PF10090">
    <property type="entry name" value="HPTransfase"/>
    <property type="match status" value="1"/>
</dbReference>